<evidence type="ECO:0000256" key="4">
    <source>
        <dbReference type="ARBA" id="ARBA00022840"/>
    </source>
</evidence>
<evidence type="ECO:0000313" key="6">
    <source>
        <dbReference type="EMBL" id="MPQ62077.1"/>
    </source>
</evidence>
<dbReference type="PANTHER" id="PTHR42798:SF2">
    <property type="entry name" value="ABC TRANSPORTER ATP-BINDING PROTEIN MG467-RELATED"/>
    <property type="match status" value="1"/>
</dbReference>
<proteinExistence type="inferred from homology"/>
<organism evidence="6 7">
    <name type="scientific">Clostridium estertheticum</name>
    <dbReference type="NCBI Taxonomy" id="238834"/>
    <lineage>
        <taxon>Bacteria</taxon>
        <taxon>Bacillati</taxon>
        <taxon>Bacillota</taxon>
        <taxon>Clostridia</taxon>
        <taxon>Eubacteriales</taxon>
        <taxon>Clostridiaceae</taxon>
        <taxon>Clostridium</taxon>
    </lineage>
</organism>
<dbReference type="Pfam" id="PF00005">
    <property type="entry name" value="ABC_tran"/>
    <property type="match status" value="1"/>
</dbReference>
<dbReference type="InterPro" id="IPR017911">
    <property type="entry name" value="MacB-like_ATP-bd"/>
</dbReference>
<gene>
    <name evidence="6" type="ORF">E4V82_08120</name>
</gene>
<dbReference type="InterPro" id="IPR017871">
    <property type="entry name" value="ABC_transporter-like_CS"/>
</dbReference>
<accession>A0A5N7IM71</accession>
<keyword evidence="4 6" id="KW-0067">ATP-binding</keyword>
<dbReference type="PANTHER" id="PTHR42798">
    <property type="entry name" value="LIPOPROTEIN-RELEASING SYSTEM ATP-BINDING PROTEIN LOLD"/>
    <property type="match status" value="1"/>
</dbReference>
<dbReference type="EMBL" id="SPSF01000018">
    <property type="protein sequence ID" value="MPQ62077.1"/>
    <property type="molecule type" value="Genomic_DNA"/>
</dbReference>
<dbReference type="GO" id="GO:0005524">
    <property type="term" value="F:ATP binding"/>
    <property type="evidence" value="ECO:0007669"/>
    <property type="project" value="UniProtKB-KW"/>
</dbReference>
<dbReference type="Gene3D" id="3.40.50.300">
    <property type="entry name" value="P-loop containing nucleotide triphosphate hydrolases"/>
    <property type="match status" value="1"/>
</dbReference>
<dbReference type="GO" id="GO:0016887">
    <property type="term" value="F:ATP hydrolysis activity"/>
    <property type="evidence" value="ECO:0007669"/>
    <property type="project" value="InterPro"/>
</dbReference>
<keyword evidence="3" id="KW-0547">Nucleotide-binding</keyword>
<dbReference type="SUPFAM" id="SSF52540">
    <property type="entry name" value="P-loop containing nucleoside triphosphate hydrolases"/>
    <property type="match status" value="1"/>
</dbReference>
<dbReference type="AlphaFoldDB" id="A0A5N7IM71"/>
<dbReference type="InterPro" id="IPR027417">
    <property type="entry name" value="P-loop_NTPase"/>
</dbReference>
<keyword evidence="2" id="KW-0813">Transport</keyword>
<comment type="caution">
    <text evidence="6">The sequence shown here is derived from an EMBL/GenBank/DDBJ whole genome shotgun (WGS) entry which is preliminary data.</text>
</comment>
<dbReference type="InterPro" id="IPR003439">
    <property type="entry name" value="ABC_transporter-like_ATP-bd"/>
</dbReference>
<dbReference type="RefSeq" id="WP_152751929.1">
    <property type="nucleotide sequence ID" value="NZ_SPSE01000020.1"/>
</dbReference>
<dbReference type="PROSITE" id="PS00211">
    <property type="entry name" value="ABC_TRANSPORTER_1"/>
    <property type="match status" value="1"/>
</dbReference>
<dbReference type="FunFam" id="3.40.50.300:FF:000032">
    <property type="entry name" value="Export ABC transporter ATP-binding protein"/>
    <property type="match status" value="1"/>
</dbReference>
<evidence type="ECO:0000256" key="3">
    <source>
        <dbReference type="ARBA" id="ARBA00022741"/>
    </source>
</evidence>
<reference evidence="6" key="1">
    <citation type="journal article" date="2019" name="Lett. Appl. Microbiol.">
        <title>A case of 'blown pack' spoilage of vacuum-packaged pork likely associated with Clostridium estertheticum in Canada.</title>
        <authorList>
            <person name="Zhang P."/>
            <person name="Ward P."/>
            <person name="McMullen L.M."/>
            <person name="Yang X."/>
        </authorList>
    </citation>
    <scope>NUCLEOTIDE SEQUENCE [LARGE SCALE GENOMIC DNA]</scope>
    <source>
        <strain evidence="6">MA19</strain>
    </source>
</reference>
<evidence type="ECO:0000256" key="1">
    <source>
        <dbReference type="ARBA" id="ARBA00005417"/>
    </source>
</evidence>
<feature type="domain" description="ABC transporter" evidence="5">
    <location>
        <begin position="5"/>
        <end position="231"/>
    </location>
</feature>
<dbReference type="PROSITE" id="PS50893">
    <property type="entry name" value="ABC_TRANSPORTER_2"/>
    <property type="match status" value="1"/>
</dbReference>
<comment type="similarity">
    <text evidence="1">Belongs to the ABC transporter superfamily.</text>
</comment>
<dbReference type="SMART" id="SM00382">
    <property type="entry name" value="AAA"/>
    <property type="match status" value="1"/>
</dbReference>
<evidence type="ECO:0000259" key="5">
    <source>
        <dbReference type="PROSITE" id="PS50893"/>
    </source>
</evidence>
<dbReference type="GO" id="GO:0022857">
    <property type="term" value="F:transmembrane transporter activity"/>
    <property type="evidence" value="ECO:0007669"/>
    <property type="project" value="UniProtKB-ARBA"/>
</dbReference>
<protein>
    <submittedName>
        <fullName evidence="6">ABC transporter ATP-binding protein</fullName>
    </submittedName>
</protein>
<sequence>MEYILQVKNLLKMYDKTETALKNVSVNFARGTFTTIVGPSGSGKSTLLNIISGLLTPTDGEVIFKGIDITKYNSEKLAFYRRHNVSHIFQEYNLLDDLTVKENILLGMDDKSQRKHLDDLMKDLGIIEFQDKFPSQLSGGEQQRVSIARAMIKKPELIFCDEATGALDEKNSKKVVSLLCEIQKKYKTTVIFITHNQEIAKTSERIITMKNGTISSDYFNNNRIDAQDMKW</sequence>
<dbReference type="GO" id="GO:0098796">
    <property type="term" value="C:membrane protein complex"/>
    <property type="evidence" value="ECO:0007669"/>
    <property type="project" value="UniProtKB-ARBA"/>
</dbReference>
<dbReference type="CDD" id="cd03255">
    <property type="entry name" value="ABC_MJ0796_LolCDE_FtsE"/>
    <property type="match status" value="1"/>
</dbReference>
<evidence type="ECO:0000256" key="2">
    <source>
        <dbReference type="ARBA" id="ARBA00022448"/>
    </source>
</evidence>
<evidence type="ECO:0000313" key="7">
    <source>
        <dbReference type="Proteomes" id="UP000342249"/>
    </source>
</evidence>
<dbReference type="InterPro" id="IPR003593">
    <property type="entry name" value="AAA+_ATPase"/>
</dbReference>
<dbReference type="Proteomes" id="UP000342249">
    <property type="component" value="Unassembled WGS sequence"/>
</dbReference>
<name>A0A5N7IM71_9CLOT</name>